<reference evidence="1 2" key="1">
    <citation type="journal article" date="2019" name="Sci. Rep.">
        <title>Orb-weaving spider Araneus ventricosus genome elucidates the spidroin gene catalogue.</title>
        <authorList>
            <person name="Kono N."/>
            <person name="Nakamura H."/>
            <person name="Ohtoshi R."/>
            <person name="Moran D.A.P."/>
            <person name="Shinohara A."/>
            <person name="Yoshida Y."/>
            <person name="Fujiwara M."/>
            <person name="Mori M."/>
            <person name="Tomita M."/>
            <person name="Arakawa K."/>
        </authorList>
    </citation>
    <scope>NUCLEOTIDE SEQUENCE [LARGE SCALE GENOMIC DNA]</scope>
</reference>
<accession>A0A4Y2HMT7</accession>
<dbReference type="AlphaFoldDB" id="A0A4Y2HMT7"/>
<protein>
    <submittedName>
        <fullName evidence="1">Uncharacterized protein</fullName>
    </submittedName>
</protein>
<keyword evidence="2" id="KW-1185">Reference proteome</keyword>
<dbReference type="EMBL" id="BGPR01002041">
    <property type="protein sequence ID" value="GBM66721.1"/>
    <property type="molecule type" value="Genomic_DNA"/>
</dbReference>
<name>A0A4Y2HMT7_ARAVE</name>
<comment type="caution">
    <text evidence="1">The sequence shown here is derived from an EMBL/GenBank/DDBJ whole genome shotgun (WGS) entry which is preliminary data.</text>
</comment>
<sequence>MNDSHHDFNIGTESAVLMAITGLGPTPPAGGASRHWSSSIDFSSTYLWCPSGRVHSTAQHEMECSRILDGMCWSKPRVHRNLC</sequence>
<evidence type="ECO:0000313" key="1">
    <source>
        <dbReference type="EMBL" id="GBM66721.1"/>
    </source>
</evidence>
<dbReference type="Proteomes" id="UP000499080">
    <property type="component" value="Unassembled WGS sequence"/>
</dbReference>
<gene>
    <name evidence="1" type="ORF">AVEN_197790_1</name>
</gene>
<organism evidence="1 2">
    <name type="scientific">Araneus ventricosus</name>
    <name type="common">Orbweaver spider</name>
    <name type="synonym">Epeira ventricosa</name>
    <dbReference type="NCBI Taxonomy" id="182803"/>
    <lineage>
        <taxon>Eukaryota</taxon>
        <taxon>Metazoa</taxon>
        <taxon>Ecdysozoa</taxon>
        <taxon>Arthropoda</taxon>
        <taxon>Chelicerata</taxon>
        <taxon>Arachnida</taxon>
        <taxon>Araneae</taxon>
        <taxon>Araneomorphae</taxon>
        <taxon>Entelegynae</taxon>
        <taxon>Araneoidea</taxon>
        <taxon>Araneidae</taxon>
        <taxon>Araneus</taxon>
    </lineage>
</organism>
<evidence type="ECO:0000313" key="2">
    <source>
        <dbReference type="Proteomes" id="UP000499080"/>
    </source>
</evidence>
<proteinExistence type="predicted"/>